<feature type="transmembrane region" description="Helical" evidence="8">
    <location>
        <begin position="98"/>
        <end position="117"/>
    </location>
</feature>
<evidence type="ECO:0000256" key="1">
    <source>
        <dbReference type="ARBA" id="ARBA00004651"/>
    </source>
</evidence>
<feature type="transmembrane region" description="Helical" evidence="8">
    <location>
        <begin position="292"/>
        <end position="315"/>
    </location>
</feature>
<feature type="transmembrane region" description="Helical" evidence="8">
    <location>
        <begin position="161"/>
        <end position="180"/>
    </location>
</feature>
<dbReference type="InterPro" id="IPR002657">
    <property type="entry name" value="BilAc:Na_symport/Acr3"/>
</dbReference>
<proteinExistence type="inferred from homology"/>
<evidence type="ECO:0000256" key="6">
    <source>
        <dbReference type="ARBA" id="ARBA00022989"/>
    </source>
</evidence>
<evidence type="ECO:0000256" key="3">
    <source>
        <dbReference type="ARBA" id="ARBA00022448"/>
    </source>
</evidence>
<evidence type="ECO:0000313" key="10">
    <source>
        <dbReference type="Proteomes" id="UP001185012"/>
    </source>
</evidence>
<sequence>MNSLGWLERSQALVILCSVVLGLWVGRMGIGSDWAERLILPFLVVMLIGVFLQIPLGDVRKSLANVPFTTASVGINFVVTPLFAGGLGYLFLRESPELWIGFVMLMVTPCTDWYLVFTSIARGNVTLSAAILPLNLILQILLLPFYVWFLTGQLHGVEPMWLLTSIVLVLVVPLVLSRLIRWIFRRCRGEDWLREKVLTRAGTVQLIFLNLVIVAMFASQGMVLLQNPWVLFTLLLPVWIGFMLIFAAGQGVARVWRFSYADTVSLHFTTLARNSPIALAIAITAFPDQPLIALALVMGPLIELPTLSLFSSLLLRIRGK</sequence>
<keyword evidence="5 8" id="KW-0812">Transmembrane</keyword>
<dbReference type="Proteomes" id="UP001185012">
    <property type="component" value="Unassembled WGS sequence"/>
</dbReference>
<evidence type="ECO:0000256" key="8">
    <source>
        <dbReference type="SAM" id="Phobius"/>
    </source>
</evidence>
<feature type="transmembrane region" description="Helical" evidence="8">
    <location>
        <begin position="68"/>
        <end position="92"/>
    </location>
</feature>
<feature type="transmembrane region" description="Helical" evidence="8">
    <location>
        <begin position="201"/>
        <end position="223"/>
    </location>
</feature>
<keyword evidence="7 8" id="KW-0472">Membrane</keyword>
<dbReference type="InterPro" id="IPR004706">
    <property type="entry name" value="Arsenical-R_Acr3"/>
</dbReference>
<evidence type="ECO:0000256" key="4">
    <source>
        <dbReference type="ARBA" id="ARBA00022475"/>
    </source>
</evidence>
<evidence type="ECO:0000256" key="2">
    <source>
        <dbReference type="ARBA" id="ARBA00010110"/>
    </source>
</evidence>
<dbReference type="Gene3D" id="1.20.1530.20">
    <property type="match status" value="1"/>
</dbReference>
<dbReference type="PANTHER" id="PTHR43057">
    <property type="entry name" value="ARSENITE EFFLUX TRANSPORTER"/>
    <property type="match status" value="1"/>
</dbReference>
<reference evidence="9 10" key="1">
    <citation type="submission" date="2023-07" db="EMBL/GenBank/DDBJ databases">
        <title>Genomic Encyclopedia of Type Strains, Phase IV (KMG-IV): sequencing the most valuable type-strain genomes for metagenomic binning, comparative biology and taxonomic classification.</title>
        <authorList>
            <person name="Goeker M."/>
        </authorList>
    </citation>
    <scope>NUCLEOTIDE SEQUENCE [LARGE SCALE GENOMIC DNA]</scope>
    <source>
        <strain evidence="9 10">DSM 45903</strain>
    </source>
</reference>
<protein>
    <submittedName>
        <fullName evidence="9">ACR3 family arsenite efflux pump ArsB</fullName>
    </submittedName>
</protein>
<dbReference type="InterPro" id="IPR038770">
    <property type="entry name" value="Na+/solute_symporter_sf"/>
</dbReference>
<feature type="transmembrane region" description="Helical" evidence="8">
    <location>
        <begin position="229"/>
        <end position="252"/>
    </location>
</feature>
<evidence type="ECO:0000256" key="7">
    <source>
        <dbReference type="ARBA" id="ARBA00023136"/>
    </source>
</evidence>
<evidence type="ECO:0000313" key="9">
    <source>
        <dbReference type="EMBL" id="MDR6225129.1"/>
    </source>
</evidence>
<keyword evidence="3" id="KW-0813">Transport</keyword>
<dbReference type="PANTHER" id="PTHR43057:SF1">
    <property type="entry name" value="ARSENICAL-RESISTANCE PROTEIN 3"/>
    <property type="match status" value="1"/>
</dbReference>
<evidence type="ECO:0000256" key="5">
    <source>
        <dbReference type="ARBA" id="ARBA00022692"/>
    </source>
</evidence>
<dbReference type="EMBL" id="JAVDQG010000002">
    <property type="protein sequence ID" value="MDR6225129.1"/>
    <property type="molecule type" value="Genomic_DNA"/>
</dbReference>
<feature type="transmembrane region" description="Helical" evidence="8">
    <location>
        <begin position="129"/>
        <end position="149"/>
    </location>
</feature>
<gene>
    <name evidence="9" type="ORF">JOE21_001120</name>
</gene>
<feature type="transmembrane region" description="Helical" evidence="8">
    <location>
        <begin position="264"/>
        <end position="286"/>
    </location>
</feature>
<feature type="transmembrane region" description="Helical" evidence="8">
    <location>
        <begin position="38"/>
        <end position="56"/>
    </location>
</feature>
<comment type="similarity">
    <text evidence="2">Belongs to the arsenical resistance-3 (ACR3) (TC 2.A.59) family.</text>
</comment>
<dbReference type="Pfam" id="PF01758">
    <property type="entry name" value="SBF"/>
    <property type="match status" value="1"/>
</dbReference>
<keyword evidence="6 8" id="KW-1133">Transmembrane helix</keyword>
<comment type="subcellular location">
    <subcellularLocation>
        <location evidence="1">Cell membrane</location>
        <topology evidence="1">Multi-pass membrane protein</topology>
    </subcellularLocation>
</comment>
<name>A0ABU1ILU7_9BACL</name>
<feature type="transmembrane region" description="Helical" evidence="8">
    <location>
        <begin position="12"/>
        <end position="32"/>
    </location>
</feature>
<keyword evidence="10" id="KW-1185">Reference proteome</keyword>
<keyword evidence="4" id="KW-1003">Cell membrane</keyword>
<organism evidence="9 10">
    <name type="scientific">Desmospora profundinema</name>
    <dbReference type="NCBI Taxonomy" id="1571184"/>
    <lineage>
        <taxon>Bacteria</taxon>
        <taxon>Bacillati</taxon>
        <taxon>Bacillota</taxon>
        <taxon>Bacilli</taxon>
        <taxon>Bacillales</taxon>
        <taxon>Thermoactinomycetaceae</taxon>
        <taxon>Desmospora</taxon>
    </lineage>
</organism>
<comment type="caution">
    <text evidence="9">The sequence shown here is derived from an EMBL/GenBank/DDBJ whole genome shotgun (WGS) entry which is preliminary data.</text>
</comment>
<accession>A0ABU1ILU7</accession>